<evidence type="ECO:0000256" key="1">
    <source>
        <dbReference type="SAM" id="Coils"/>
    </source>
</evidence>
<dbReference type="PaxDb" id="284590-Q6CKL0"/>
<accession>Q6CKL0</accession>
<proteinExistence type="predicted"/>
<evidence type="ECO:0000313" key="3">
    <source>
        <dbReference type="Proteomes" id="UP000000598"/>
    </source>
</evidence>
<dbReference type="KEGG" id="kla:KLLA0_F09867g"/>
<reference evidence="2 3" key="1">
    <citation type="journal article" date="2004" name="Nature">
        <title>Genome evolution in yeasts.</title>
        <authorList>
            <consortium name="Genolevures"/>
            <person name="Dujon B."/>
            <person name="Sherman D."/>
            <person name="Fischer G."/>
            <person name="Durrens P."/>
            <person name="Casaregola S."/>
            <person name="Lafontaine I."/>
            <person name="de Montigny J."/>
            <person name="Marck C."/>
            <person name="Neuveglise C."/>
            <person name="Talla E."/>
            <person name="Goffard N."/>
            <person name="Frangeul L."/>
            <person name="Aigle M."/>
            <person name="Anthouard V."/>
            <person name="Babour A."/>
            <person name="Barbe V."/>
            <person name="Barnay S."/>
            <person name="Blanchin S."/>
            <person name="Beckerich J.M."/>
            <person name="Beyne E."/>
            <person name="Bleykasten C."/>
            <person name="Boisrame A."/>
            <person name="Boyer J."/>
            <person name="Cattolico L."/>
            <person name="Confanioleri F."/>
            <person name="de Daruvar A."/>
            <person name="Despons L."/>
            <person name="Fabre E."/>
            <person name="Fairhead C."/>
            <person name="Ferry-Dumazet H."/>
            <person name="Groppi A."/>
            <person name="Hantraye F."/>
            <person name="Hennequin C."/>
            <person name="Jauniaux N."/>
            <person name="Joyet P."/>
            <person name="Kachouri R."/>
            <person name="Kerrest A."/>
            <person name="Koszul R."/>
            <person name="Lemaire M."/>
            <person name="Lesur I."/>
            <person name="Ma L."/>
            <person name="Muller H."/>
            <person name="Nicaud J.M."/>
            <person name="Nikolski M."/>
            <person name="Oztas S."/>
            <person name="Ozier-Kalogeropoulos O."/>
            <person name="Pellenz S."/>
            <person name="Potier S."/>
            <person name="Richard G.F."/>
            <person name="Straub M.L."/>
            <person name="Suleau A."/>
            <person name="Swennene D."/>
            <person name="Tekaia F."/>
            <person name="Wesolowski-Louvel M."/>
            <person name="Westhof E."/>
            <person name="Wirth B."/>
            <person name="Zeniou-Meyer M."/>
            <person name="Zivanovic I."/>
            <person name="Bolotin-Fukuhara M."/>
            <person name="Thierry A."/>
            <person name="Bouchier C."/>
            <person name="Caudron B."/>
            <person name="Scarpelli C."/>
            <person name="Gaillardin C."/>
            <person name="Weissenbach J."/>
            <person name="Wincker P."/>
            <person name="Souciet J.L."/>
        </authorList>
    </citation>
    <scope>NUCLEOTIDE SEQUENCE [LARGE SCALE GENOMIC DNA]</scope>
    <source>
        <strain evidence="3">ATCC 8585 / CBS 2359 / DSM 70799 / NBRC 1267 / NRRL Y-1140 / WM37</strain>
    </source>
</reference>
<evidence type="ECO:0000313" key="2">
    <source>
        <dbReference type="EMBL" id="CAG98237.1"/>
    </source>
</evidence>
<dbReference type="RefSeq" id="XP_455529.1">
    <property type="nucleotide sequence ID" value="XM_455529.1"/>
</dbReference>
<dbReference type="EMBL" id="CR382126">
    <property type="protein sequence ID" value="CAG98237.1"/>
    <property type="molecule type" value="Genomic_DNA"/>
</dbReference>
<dbReference type="GeneID" id="2894967"/>
<gene>
    <name evidence="2" type="ORF">KLLA0_F09867g</name>
</gene>
<keyword evidence="1" id="KW-0175">Coiled coil</keyword>
<protein>
    <submittedName>
        <fullName evidence="2">KLLA0F09867p</fullName>
    </submittedName>
</protein>
<dbReference type="HOGENOM" id="CLU_750202_0_0_1"/>
<dbReference type="AlphaFoldDB" id="Q6CKL0"/>
<dbReference type="Proteomes" id="UP000000598">
    <property type="component" value="Chromosome F"/>
</dbReference>
<organism evidence="2 3">
    <name type="scientific">Kluyveromyces lactis (strain ATCC 8585 / CBS 2359 / DSM 70799 / NBRC 1267 / NRRL Y-1140 / WM37)</name>
    <name type="common">Yeast</name>
    <name type="synonym">Candida sphaerica</name>
    <dbReference type="NCBI Taxonomy" id="284590"/>
    <lineage>
        <taxon>Eukaryota</taxon>
        <taxon>Fungi</taxon>
        <taxon>Dikarya</taxon>
        <taxon>Ascomycota</taxon>
        <taxon>Saccharomycotina</taxon>
        <taxon>Saccharomycetes</taxon>
        <taxon>Saccharomycetales</taxon>
        <taxon>Saccharomycetaceae</taxon>
        <taxon>Kluyveromyces</taxon>
    </lineage>
</organism>
<dbReference type="InParanoid" id="Q6CKL0"/>
<keyword evidence="3" id="KW-1185">Reference proteome</keyword>
<name>Q6CKL0_KLULA</name>
<feature type="coiled-coil region" evidence="1">
    <location>
        <begin position="311"/>
        <end position="338"/>
    </location>
</feature>
<sequence length="369" mass="43443">MHYWRRVFFLLNFEKFRLKGEYITVNGFDSLHVTGDQFHTKMLPMYFEPRMTIIEVNSGKCTFTFHYWVYINIKAYNHIGVVHWFICTKIMSGNNLSSANHLDSEKLTELLRKKYPFLVMYDGKNDVIDLGKFYLGFAHFMSREITFAEQISSEFIFAFMRIDSERRRLEHDDELFSKASDDLLATRRNINRWAKELEVQILPIVLSAYQILAGDLTEGVEKIKEALRDETLDGLAIRLNILSAYAIDIINEVITIYPEMYNLSVSNKRSLGDYSLHLTLASLLLQSLHLFADLCERHPNLYQRSLQPFTYEQFQIELQEKSEAVTKINEEYEELIKSITTITFNNVINYMKDKKTKLRDTSKEYLSKE</sequence>